<protein>
    <submittedName>
        <fullName evidence="1">Uncharacterized protein</fullName>
    </submittedName>
</protein>
<gene>
    <name evidence="1" type="ORF">SSCH_600001</name>
</gene>
<keyword evidence="2" id="KW-1185">Reference proteome</keyword>
<proteinExistence type="predicted"/>
<evidence type="ECO:0000313" key="2">
    <source>
        <dbReference type="Proteomes" id="UP000046155"/>
    </source>
</evidence>
<accession>A0A0B7MQ32</accession>
<evidence type="ECO:0000313" key="1">
    <source>
        <dbReference type="EMBL" id="CEO89782.1"/>
    </source>
</evidence>
<dbReference type="Proteomes" id="UP000046155">
    <property type="component" value="Unassembled WGS sequence"/>
</dbReference>
<dbReference type="AlphaFoldDB" id="A0A0B7MQ32"/>
<name>A0A0B7MQ32_9FIRM</name>
<dbReference type="EMBL" id="CDRZ01000259">
    <property type="protein sequence ID" value="CEO89782.1"/>
    <property type="molecule type" value="Genomic_DNA"/>
</dbReference>
<sequence>MKFRKRIKRLLSRCGHQLKNDFPNISDNNEVPVIKLMDYTKTITEPQSSVIVDFSLAGVAGIEPATNGFGVRYSTN</sequence>
<reference evidence="2" key="1">
    <citation type="submission" date="2015-01" db="EMBL/GenBank/DDBJ databases">
        <authorList>
            <person name="Manzoor Shahid"/>
            <person name="Zubair Saima"/>
        </authorList>
    </citation>
    <scope>NUCLEOTIDE SEQUENCE [LARGE SCALE GENOMIC DNA]</scope>
    <source>
        <strain evidence="2">Sp3</strain>
    </source>
</reference>
<organism evidence="1 2">
    <name type="scientific">Syntrophaceticus schinkii</name>
    <dbReference type="NCBI Taxonomy" id="499207"/>
    <lineage>
        <taxon>Bacteria</taxon>
        <taxon>Bacillati</taxon>
        <taxon>Bacillota</taxon>
        <taxon>Clostridia</taxon>
        <taxon>Thermoanaerobacterales</taxon>
        <taxon>Thermoanaerobacterales Family III. Incertae Sedis</taxon>
        <taxon>Syntrophaceticus</taxon>
    </lineage>
</organism>